<feature type="coiled-coil region" evidence="1">
    <location>
        <begin position="52"/>
        <end position="86"/>
    </location>
</feature>
<feature type="compositionally biased region" description="Basic and acidic residues" evidence="2">
    <location>
        <begin position="397"/>
        <end position="413"/>
    </location>
</feature>
<accession>F9WL56</accession>
<evidence type="ECO:0000256" key="1">
    <source>
        <dbReference type="SAM" id="Coils"/>
    </source>
</evidence>
<feature type="compositionally biased region" description="Basic residues" evidence="2">
    <location>
        <begin position="414"/>
        <end position="433"/>
    </location>
</feature>
<feature type="compositionally biased region" description="Basic and acidic residues" evidence="2">
    <location>
        <begin position="313"/>
        <end position="324"/>
    </location>
</feature>
<feature type="non-terminal residue" evidence="3">
    <location>
        <position position="1"/>
    </location>
</feature>
<feature type="compositionally biased region" description="Basic residues" evidence="2">
    <location>
        <begin position="191"/>
        <end position="208"/>
    </location>
</feature>
<evidence type="ECO:0000313" key="3">
    <source>
        <dbReference type="EMBL" id="CCD18243.1"/>
    </source>
</evidence>
<feature type="compositionally biased region" description="Basic and acidic residues" evidence="2">
    <location>
        <begin position="537"/>
        <end position="558"/>
    </location>
</feature>
<protein>
    <submittedName>
        <fullName evidence="3">Uncharacterized protein</fullName>
    </submittedName>
</protein>
<keyword evidence="4" id="KW-1185">Reference proteome</keyword>
<sequence>RVAASIAREQEDAAEIRAMVGEAEEGKRRLELALATHSTGKGPVASEARDTLDAVNAAITQAVQKLAATEQELAQYTKVRAEAIAQAAHWAGKIDSMARTLVSYAFAGTKTSQNAFCIGDTPSSAVTGWNDAKKWDDAVFAGCKKSINVRSDEQHCRGFIRGKRGTEPFGEPGPRNTIRQERRHDAASGQRRQRMQPVRNRRHRRLGRRLREQQQRRRARKNDTGQTMDTQSGLQQQRKGRKSDNGQQREGKAQRLADHSEAAGSTRARSRRGRRRVSNRKGEAAPAGTRRRHQGTALRHAQEQHPASGTRTEPTREGRNEQRGRAPTQQHEQGHGTGNASRQRRRTGHSQHRTARTAITGNMPRRHKLERENGRVRSSGTAQHCRVPAHSGVATGKTHDAVRRENCNGEELPRRKKGCRATRPKKSGKQARKKGQEGAQNQGHREHSETKGEALRQQEKTRKGARHTRTHTTRNTWLVKLTPFSVGDRERRTTSTQQQGDTARKQTLERGQATKKGRRKAPEDTRQRHKSTGTKRGCSEERKHIGHKDRGAQEEERAASSTHLAPQRKTHNRKGEKNTNAWTLTCLVARQGTANRHKDKKR</sequence>
<keyword evidence="1" id="KW-0175">Coiled coil</keyword>
<feature type="compositionally biased region" description="Basic and acidic residues" evidence="2">
    <location>
        <begin position="242"/>
        <end position="261"/>
    </location>
</feature>
<feature type="compositionally biased region" description="Basic residues" evidence="2">
    <location>
        <begin position="268"/>
        <end position="279"/>
    </location>
</feature>
<name>F9WL56_TRYVY</name>
<proteinExistence type="predicted"/>
<dbReference type="VEuPathDB" id="TriTrypDB:TvY486_0009010"/>
<dbReference type="Proteomes" id="UP000009027">
    <property type="component" value="Unassembled WGS sequence"/>
</dbReference>
<dbReference type="AlphaFoldDB" id="F9WL56"/>
<feature type="compositionally biased region" description="Basic residues" evidence="2">
    <location>
        <begin position="342"/>
        <end position="355"/>
    </location>
</feature>
<gene>
    <name evidence="3" type="ORF">TvY486_0009010</name>
</gene>
<organism evidence="3 4">
    <name type="scientific">Trypanosoma vivax (strain Y486)</name>
    <dbReference type="NCBI Taxonomy" id="1055687"/>
    <lineage>
        <taxon>Eukaryota</taxon>
        <taxon>Discoba</taxon>
        <taxon>Euglenozoa</taxon>
        <taxon>Kinetoplastea</taxon>
        <taxon>Metakinetoplastina</taxon>
        <taxon>Trypanosomatida</taxon>
        <taxon>Trypanosomatidae</taxon>
        <taxon>Trypanosoma</taxon>
        <taxon>Duttonella</taxon>
    </lineage>
</organism>
<reference evidence="3 4" key="1">
    <citation type="journal article" date="2012" name="Proc. Natl. Acad. Sci. U.S.A.">
        <title>Antigenic diversity is generated by distinct evolutionary mechanisms in African trypanosome species.</title>
        <authorList>
            <person name="Jackson A.P."/>
            <person name="Berry A."/>
            <person name="Aslett M."/>
            <person name="Allison H.C."/>
            <person name="Burton P."/>
            <person name="Vavrova-Anderson J."/>
            <person name="Brown R."/>
            <person name="Browne H."/>
            <person name="Corton N."/>
            <person name="Hauser H."/>
            <person name="Gamble J."/>
            <person name="Gilderthorp R."/>
            <person name="Marcello L."/>
            <person name="McQuillan J."/>
            <person name="Otto T.D."/>
            <person name="Quail M.A."/>
            <person name="Sanders M.J."/>
            <person name="van Tonder A."/>
            <person name="Ginger M.L."/>
            <person name="Field M.C."/>
            <person name="Barry J.D."/>
            <person name="Hertz-Fowler C."/>
            <person name="Berriman M."/>
        </authorList>
    </citation>
    <scope>NUCLEOTIDE SEQUENCE</scope>
    <source>
        <strain evidence="3 4">Y486</strain>
    </source>
</reference>
<dbReference type="EMBL" id="CAEX01000722">
    <property type="protein sequence ID" value="CCD18243.1"/>
    <property type="molecule type" value="Genomic_DNA"/>
</dbReference>
<feature type="compositionally biased region" description="Basic residues" evidence="2">
    <location>
        <begin position="463"/>
        <end position="472"/>
    </location>
</feature>
<feature type="region of interest" description="Disordered" evidence="2">
    <location>
        <begin position="159"/>
        <end position="581"/>
    </location>
</feature>
<feature type="compositionally biased region" description="Basic and acidic residues" evidence="2">
    <location>
        <begin position="443"/>
        <end position="462"/>
    </location>
</feature>
<feature type="compositionally biased region" description="Polar residues" evidence="2">
    <location>
        <begin position="224"/>
        <end position="237"/>
    </location>
</feature>
<dbReference type="SUPFAM" id="SSF58087">
    <property type="entry name" value="Variant surface glycoprotein (N-terminal domain)"/>
    <property type="match status" value="1"/>
</dbReference>
<evidence type="ECO:0000256" key="2">
    <source>
        <dbReference type="SAM" id="MobiDB-lite"/>
    </source>
</evidence>
<evidence type="ECO:0000313" key="4">
    <source>
        <dbReference type="Proteomes" id="UP000009027"/>
    </source>
</evidence>